<proteinExistence type="predicted"/>
<accession>A0A0N5BQ78</accession>
<dbReference type="Proteomes" id="UP000046392">
    <property type="component" value="Unplaced"/>
</dbReference>
<dbReference type="WBParaSite" id="SPAL_0000804700.1">
    <property type="protein sequence ID" value="SPAL_0000804700.1"/>
    <property type="gene ID" value="SPAL_0000804700"/>
</dbReference>
<reference evidence="2" key="1">
    <citation type="submission" date="2017-02" db="UniProtKB">
        <authorList>
            <consortium name="WormBaseParasite"/>
        </authorList>
    </citation>
    <scope>IDENTIFICATION</scope>
</reference>
<keyword evidence="1" id="KW-1185">Reference proteome</keyword>
<name>A0A0N5BQ78_STREA</name>
<evidence type="ECO:0000313" key="1">
    <source>
        <dbReference type="Proteomes" id="UP000046392"/>
    </source>
</evidence>
<dbReference type="AlphaFoldDB" id="A0A0N5BQ78"/>
<protein>
    <submittedName>
        <fullName evidence="2">Ovule protein</fullName>
    </submittedName>
</protein>
<organism evidence="1 2">
    <name type="scientific">Strongyloides papillosus</name>
    <name type="common">Intestinal threadworm</name>
    <dbReference type="NCBI Taxonomy" id="174720"/>
    <lineage>
        <taxon>Eukaryota</taxon>
        <taxon>Metazoa</taxon>
        <taxon>Ecdysozoa</taxon>
        <taxon>Nematoda</taxon>
        <taxon>Chromadorea</taxon>
        <taxon>Rhabditida</taxon>
        <taxon>Tylenchina</taxon>
        <taxon>Panagrolaimomorpha</taxon>
        <taxon>Strongyloidoidea</taxon>
        <taxon>Strongyloididae</taxon>
        <taxon>Strongyloides</taxon>
    </lineage>
</organism>
<evidence type="ECO:0000313" key="2">
    <source>
        <dbReference type="WBParaSite" id="SPAL_0000804700.1"/>
    </source>
</evidence>
<sequence>IKISFFYLKSRYFLGNAWNCYLYIKINRNIQVFKIGESYYLACRYELLPI</sequence>